<proteinExistence type="predicted"/>
<organism evidence="2 3">
    <name type="scientific">Strongylus vulgaris</name>
    <name type="common">Blood worm</name>
    <dbReference type="NCBI Taxonomy" id="40348"/>
    <lineage>
        <taxon>Eukaryota</taxon>
        <taxon>Metazoa</taxon>
        <taxon>Ecdysozoa</taxon>
        <taxon>Nematoda</taxon>
        <taxon>Chromadorea</taxon>
        <taxon>Rhabditida</taxon>
        <taxon>Rhabditina</taxon>
        <taxon>Rhabditomorpha</taxon>
        <taxon>Strongyloidea</taxon>
        <taxon>Strongylidae</taxon>
        <taxon>Strongylus</taxon>
    </lineage>
</organism>
<protein>
    <submittedName>
        <fullName evidence="2">Uncharacterized protein</fullName>
    </submittedName>
</protein>
<dbReference type="AlphaFoldDB" id="A0A3P7IFE2"/>
<feature type="compositionally biased region" description="Polar residues" evidence="1">
    <location>
        <begin position="1"/>
        <end position="11"/>
    </location>
</feature>
<keyword evidence="3" id="KW-1185">Reference proteome</keyword>
<evidence type="ECO:0000313" key="3">
    <source>
        <dbReference type="Proteomes" id="UP000270094"/>
    </source>
</evidence>
<evidence type="ECO:0000313" key="2">
    <source>
        <dbReference type="EMBL" id="VDM65449.1"/>
    </source>
</evidence>
<accession>A0A3P7IFE2</accession>
<evidence type="ECO:0000256" key="1">
    <source>
        <dbReference type="SAM" id="MobiDB-lite"/>
    </source>
</evidence>
<name>A0A3P7IFE2_STRVU</name>
<feature type="region of interest" description="Disordered" evidence="1">
    <location>
        <begin position="1"/>
        <end position="24"/>
    </location>
</feature>
<gene>
    <name evidence="2" type="ORF">SVUK_LOCUS447</name>
</gene>
<feature type="region of interest" description="Disordered" evidence="1">
    <location>
        <begin position="137"/>
        <end position="157"/>
    </location>
</feature>
<dbReference type="EMBL" id="UYYB01000735">
    <property type="protein sequence ID" value="VDM65449.1"/>
    <property type="molecule type" value="Genomic_DNA"/>
</dbReference>
<sequence length="255" mass="28615">MTVVQKSSSADLASAEEQKTAKVLTPPRELSLFPTPAEKSNAIAGNARVTTQKRTSRGTGRPKQYKVEKTPVMGANGQRQCTFCNGQVRPQMCGSNKHRWRCVDKKCRKWYGWVKSHEEIPRDLGRKGRWNRANRSKKVVISAQKGKEEEDTGPASLSSQAEAALAAAEIQSIRSDKTDPLAFIMEHNVQHEVKKRLGRPPKEHGLKIRLKTGKDKKEDTRQKRKYVRRTSKVAAGILHCASPVVEHTTHKPGEY</sequence>
<dbReference type="Proteomes" id="UP000270094">
    <property type="component" value="Unassembled WGS sequence"/>
</dbReference>
<reference evidence="2 3" key="1">
    <citation type="submission" date="2018-11" db="EMBL/GenBank/DDBJ databases">
        <authorList>
            <consortium name="Pathogen Informatics"/>
        </authorList>
    </citation>
    <scope>NUCLEOTIDE SEQUENCE [LARGE SCALE GENOMIC DNA]</scope>
</reference>
<dbReference type="OrthoDB" id="62853at2759"/>